<dbReference type="SMART" id="SM00569">
    <property type="entry name" value="L27"/>
    <property type="match status" value="1"/>
</dbReference>
<evidence type="ECO:0000259" key="10">
    <source>
        <dbReference type="PROSITE" id="PS50106"/>
    </source>
</evidence>
<dbReference type="SUPFAM" id="SSF50156">
    <property type="entry name" value="PDZ domain-like"/>
    <property type="match status" value="1"/>
</dbReference>
<dbReference type="Pfam" id="PF09045">
    <property type="entry name" value="L27_2"/>
    <property type="match status" value="1"/>
</dbReference>
<feature type="compositionally biased region" description="Low complexity" evidence="9">
    <location>
        <begin position="113"/>
        <end position="130"/>
    </location>
</feature>
<evidence type="ECO:0000256" key="8">
    <source>
        <dbReference type="ARBA" id="ARBA00023136"/>
    </source>
</evidence>
<keyword evidence="6" id="KW-0677">Repeat</keyword>
<evidence type="ECO:0000256" key="5">
    <source>
        <dbReference type="ARBA" id="ARBA00022553"/>
    </source>
</evidence>
<dbReference type="SUPFAM" id="SSF101288">
    <property type="entry name" value="L27 domain"/>
    <property type="match status" value="1"/>
</dbReference>
<dbReference type="InterPro" id="IPR051342">
    <property type="entry name" value="PDZ_scaffold"/>
</dbReference>
<feature type="region of interest" description="Disordered" evidence="9">
    <location>
        <begin position="88"/>
        <end position="132"/>
    </location>
</feature>
<evidence type="ECO:0000256" key="4">
    <source>
        <dbReference type="ARBA" id="ARBA00022475"/>
    </source>
</evidence>
<feature type="domain" description="L27" evidence="11">
    <location>
        <begin position="3"/>
        <end position="63"/>
    </location>
</feature>
<dbReference type="Proteomes" id="UP000695022">
    <property type="component" value="Unplaced"/>
</dbReference>
<evidence type="ECO:0000256" key="1">
    <source>
        <dbReference type="ARBA" id="ARBA00004221"/>
    </source>
</evidence>
<comment type="subcellular location">
    <subcellularLocation>
        <location evidence="1">Apical cell membrane</location>
    </subcellularLocation>
    <subcellularLocation>
        <location evidence="2">Cell junction</location>
        <location evidence="2">Tight junction</location>
    </subcellularLocation>
</comment>
<dbReference type="InterPro" id="IPR036892">
    <property type="entry name" value="L27_dom_sf"/>
</dbReference>
<dbReference type="RefSeq" id="XP_014670886.1">
    <property type="nucleotide sequence ID" value="XM_014815400.1"/>
</dbReference>
<dbReference type="Gene3D" id="2.30.42.10">
    <property type="match status" value="1"/>
</dbReference>
<dbReference type="InterPro" id="IPR004172">
    <property type="entry name" value="L27_dom"/>
</dbReference>
<keyword evidence="4" id="KW-1003">Cell membrane</keyword>
<evidence type="ECO:0000256" key="3">
    <source>
        <dbReference type="ARBA" id="ARBA00022427"/>
    </source>
</evidence>
<dbReference type="PROSITE" id="PS51022">
    <property type="entry name" value="L27"/>
    <property type="match status" value="1"/>
</dbReference>
<evidence type="ECO:0000256" key="6">
    <source>
        <dbReference type="ARBA" id="ARBA00022737"/>
    </source>
</evidence>
<evidence type="ECO:0000256" key="9">
    <source>
        <dbReference type="SAM" id="MobiDB-lite"/>
    </source>
</evidence>
<proteinExistence type="predicted"/>
<sequence>MPISEDTRRALQLLEKIQVKLKDSGDPRLDEDLNTLISVLESPIFRQIITLQESVQELKRQVTRVPSLNPEDFDISPTGELILSPVIASTTPSTDDGYNDGDTSQRKDRLTTPQRAAQSPERRQQQQSPPLVVTQPSYGVEFQKAVAAAAYGRDVLRVQLSKSDHTSLGFGVVGLKSEHRGELGIFVQDIQPGGIAAR</sequence>
<reference evidence="13" key="1">
    <citation type="submission" date="2025-08" db="UniProtKB">
        <authorList>
            <consortium name="RefSeq"/>
        </authorList>
    </citation>
    <scope>IDENTIFICATION</scope>
</reference>
<evidence type="ECO:0000256" key="7">
    <source>
        <dbReference type="ARBA" id="ARBA00022949"/>
    </source>
</evidence>
<dbReference type="GeneID" id="106811697"/>
<keyword evidence="8" id="KW-0472">Membrane</keyword>
<dbReference type="PROSITE" id="PS50106">
    <property type="entry name" value="PDZ"/>
    <property type="match status" value="1"/>
</dbReference>
<keyword evidence="5" id="KW-0597">Phosphoprotein</keyword>
<evidence type="ECO:0000259" key="11">
    <source>
        <dbReference type="PROSITE" id="PS51022"/>
    </source>
</evidence>
<dbReference type="InterPro" id="IPR015132">
    <property type="entry name" value="L27_2"/>
</dbReference>
<evidence type="ECO:0000313" key="12">
    <source>
        <dbReference type="Proteomes" id="UP000695022"/>
    </source>
</evidence>
<dbReference type="PANTHER" id="PTHR19964">
    <property type="entry name" value="MULTIPLE PDZ DOMAIN PROTEIN"/>
    <property type="match status" value="1"/>
</dbReference>
<dbReference type="InterPro" id="IPR036034">
    <property type="entry name" value="PDZ_sf"/>
</dbReference>
<accession>A0ABM1EFB5</accession>
<dbReference type="PANTHER" id="PTHR19964:SF92">
    <property type="entry name" value="PATJ HOMOLOG"/>
    <property type="match status" value="1"/>
</dbReference>
<dbReference type="Gene3D" id="1.10.287.650">
    <property type="entry name" value="L27 domain"/>
    <property type="match status" value="1"/>
</dbReference>
<gene>
    <name evidence="13" type="primary">LOC106811697</name>
</gene>
<organism evidence="12 13">
    <name type="scientific">Priapulus caudatus</name>
    <name type="common">Priapulid worm</name>
    <dbReference type="NCBI Taxonomy" id="37621"/>
    <lineage>
        <taxon>Eukaryota</taxon>
        <taxon>Metazoa</taxon>
        <taxon>Ecdysozoa</taxon>
        <taxon>Scalidophora</taxon>
        <taxon>Priapulida</taxon>
        <taxon>Priapulimorpha</taxon>
        <taxon>Priapulimorphida</taxon>
        <taxon>Priapulidae</taxon>
        <taxon>Priapulus</taxon>
    </lineage>
</organism>
<feature type="domain" description="PDZ" evidence="10">
    <location>
        <begin position="157"/>
        <end position="198"/>
    </location>
</feature>
<keyword evidence="12" id="KW-1185">Reference proteome</keyword>
<keyword evidence="3" id="KW-0796">Tight junction</keyword>
<evidence type="ECO:0000313" key="13">
    <source>
        <dbReference type="RefSeq" id="XP_014670886.1"/>
    </source>
</evidence>
<name>A0ABM1EFB5_PRICU</name>
<protein>
    <submittedName>
        <fullName evidence="13">InaD-like protein</fullName>
    </submittedName>
</protein>
<evidence type="ECO:0000256" key="2">
    <source>
        <dbReference type="ARBA" id="ARBA00004435"/>
    </source>
</evidence>
<dbReference type="InterPro" id="IPR001478">
    <property type="entry name" value="PDZ"/>
</dbReference>
<keyword evidence="7" id="KW-0965">Cell junction</keyword>